<dbReference type="SUPFAM" id="SSF52172">
    <property type="entry name" value="CheY-like"/>
    <property type="match status" value="1"/>
</dbReference>
<feature type="domain" description="Histidine kinase" evidence="12">
    <location>
        <begin position="190"/>
        <end position="415"/>
    </location>
</feature>
<evidence type="ECO:0000256" key="4">
    <source>
        <dbReference type="ARBA" id="ARBA00022729"/>
    </source>
</evidence>
<evidence type="ECO:0000259" key="12">
    <source>
        <dbReference type="PROSITE" id="PS50109"/>
    </source>
</evidence>
<keyword evidence="5" id="KW-0902">Two-component regulatory system</keyword>
<dbReference type="CDD" id="cd17546">
    <property type="entry name" value="REC_hyHK_CKI1_RcsC-like"/>
    <property type="match status" value="1"/>
</dbReference>
<comment type="function">
    <text evidence="7">Member of the two-component regulatory system BvgS/BvgA. Phosphorylates BvgA via a four-step phosphorelay in response to environmental signals.</text>
</comment>
<evidence type="ECO:0000313" key="15">
    <source>
        <dbReference type="Proteomes" id="UP000035352"/>
    </source>
</evidence>
<dbReference type="SMART" id="SM00388">
    <property type="entry name" value="HisKA"/>
    <property type="match status" value="1"/>
</dbReference>
<dbReference type="Proteomes" id="UP000035352">
    <property type="component" value="Chromosome"/>
</dbReference>
<dbReference type="AlphaFoldDB" id="A0A0G3BII3"/>
<keyword evidence="11" id="KW-0472">Membrane</keyword>
<keyword evidence="10" id="KW-0175">Coiled coil</keyword>
<gene>
    <name evidence="14" type="ORF">AAW51_2496</name>
</gene>
<dbReference type="Pfam" id="PF00072">
    <property type="entry name" value="Response_reg"/>
    <property type="match status" value="1"/>
</dbReference>
<accession>A0A0G3BII3</accession>
<name>A0A0G3BII3_9BURK</name>
<dbReference type="OrthoDB" id="8577169at2"/>
<dbReference type="EMBL" id="CP011371">
    <property type="protein sequence ID" value="AKJ29187.1"/>
    <property type="molecule type" value="Genomic_DNA"/>
</dbReference>
<evidence type="ECO:0000259" key="13">
    <source>
        <dbReference type="PROSITE" id="PS50110"/>
    </source>
</evidence>
<dbReference type="KEGG" id="pbh:AAW51_2496"/>
<dbReference type="SUPFAM" id="SSF47384">
    <property type="entry name" value="Homodimeric domain of signal transducing histidine kinase"/>
    <property type="match status" value="1"/>
</dbReference>
<evidence type="ECO:0000256" key="9">
    <source>
        <dbReference type="PROSITE-ProRule" id="PRU00169"/>
    </source>
</evidence>
<evidence type="ECO:0000256" key="3">
    <source>
        <dbReference type="ARBA" id="ARBA00022553"/>
    </source>
</evidence>
<dbReference type="InterPro" id="IPR036890">
    <property type="entry name" value="HATPase_C_sf"/>
</dbReference>
<feature type="coiled-coil region" evidence="10">
    <location>
        <begin position="146"/>
        <end position="183"/>
    </location>
</feature>
<dbReference type="InterPro" id="IPR003594">
    <property type="entry name" value="HATPase_dom"/>
</dbReference>
<keyword evidence="11" id="KW-1133">Transmembrane helix</keyword>
<dbReference type="Gene3D" id="1.10.287.130">
    <property type="match status" value="1"/>
</dbReference>
<dbReference type="InterPro" id="IPR003661">
    <property type="entry name" value="HisK_dim/P_dom"/>
</dbReference>
<evidence type="ECO:0000256" key="11">
    <source>
        <dbReference type="SAM" id="Phobius"/>
    </source>
</evidence>
<keyword evidence="4" id="KW-0732">Signal</keyword>
<dbReference type="InterPro" id="IPR001789">
    <property type="entry name" value="Sig_transdc_resp-reg_receiver"/>
</dbReference>
<dbReference type="PRINTS" id="PR00344">
    <property type="entry name" value="BCTRLSENSOR"/>
</dbReference>
<dbReference type="InterPro" id="IPR058544">
    <property type="entry name" value="ETR1_N"/>
</dbReference>
<dbReference type="InterPro" id="IPR004358">
    <property type="entry name" value="Sig_transdc_His_kin-like_C"/>
</dbReference>
<dbReference type="FunFam" id="3.30.565.10:FF:000010">
    <property type="entry name" value="Sensor histidine kinase RcsC"/>
    <property type="match status" value="1"/>
</dbReference>
<dbReference type="Gene3D" id="3.40.50.2300">
    <property type="match status" value="1"/>
</dbReference>
<keyword evidence="6" id="KW-0843">Virulence</keyword>
<evidence type="ECO:0000256" key="6">
    <source>
        <dbReference type="ARBA" id="ARBA00023026"/>
    </source>
</evidence>
<dbReference type="EC" id="2.7.13.3" evidence="2"/>
<keyword evidence="3 9" id="KW-0597">Phosphoprotein</keyword>
<dbReference type="InterPro" id="IPR011006">
    <property type="entry name" value="CheY-like_superfamily"/>
</dbReference>
<reference evidence="14 15" key="1">
    <citation type="submission" date="2015-05" db="EMBL/GenBank/DDBJ databases">
        <authorList>
            <person name="Tang B."/>
            <person name="Yu Y."/>
        </authorList>
    </citation>
    <scope>NUCLEOTIDE SEQUENCE [LARGE SCALE GENOMIC DNA]</scope>
    <source>
        <strain evidence="14 15">DSM 7029</strain>
    </source>
</reference>
<feature type="transmembrane region" description="Helical" evidence="11">
    <location>
        <begin position="113"/>
        <end position="134"/>
    </location>
</feature>
<dbReference type="GO" id="GO:0000155">
    <property type="term" value="F:phosphorelay sensor kinase activity"/>
    <property type="evidence" value="ECO:0007669"/>
    <property type="project" value="InterPro"/>
</dbReference>
<dbReference type="Pfam" id="PF02518">
    <property type="entry name" value="HATPase_c"/>
    <property type="match status" value="1"/>
</dbReference>
<dbReference type="Gene3D" id="3.30.565.10">
    <property type="entry name" value="Histidine kinase-like ATPase, C-terminal domain"/>
    <property type="match status" value="1"/>
</dbReference>
<dbReference type="PROSITE" id="PS50110">
    <property type="entry name" value="RESPONSE_REGULATORY"/>
    <property type="match status" value="1"/>
</dbReference>
<dbReference type="PANTHER" id="PTHR45339:SF1">
    <property type="entry name" value="HYBRID SIGNAL TRANSDUCTION HISTIDINE KINASE J"/>
    <property type="match status" value="1"/>
</dbReference>
<evidence type="ECO:0000256" key="8">
    <source>
        <dbReference type="ARBA" id="ARBA00070152"/>
    </source>
</evidence>
<dbReference type="Pfam" id="PF25487">
    <property type="entry name" value="ETR1_N"/>
    <property type="match status" value="1"/>
</dbReference>
<keyword evidence="14" id="KW-0808">Transferase</keyword>
<feature type="transmembrane region" description="Helical" evidence="11">
    <location>
        <begin position="82"/>
        <end position="101"/>
    </location>
</feature>
<keyword evidence="11" id="KW-0812">Transmembrane</keyword>
<dbReference type="SMART" id="SM00448">
    <property type="entry name" value="REC"/>
    <property type="match status" value="1"/>
</dbReference>
<keyword evidence="15" id="KW-1185">Reference proteome</keyword>
<dbReference type="InterPro" id="IPR005467">
    <property type="entry name" value="His_kinase_dom"/>
</dbReference>
<proteinExistence type="predicted"/>
<dbReference type="SMART" id="SM00387">
    <property type="entry name" value="HATPase_c"/>
    <property type="match status" value="1"/>
</dbReference>
<feature type="modified residue" description="4-aspartylphosphate" evidence="9">
    <location>
        <position position="506"/>
    </location>
</feature>
<dbReference type="CDD" id="cd16922">
    <property type="entry name" value="HATPase_EvgS-ArcB-TorS-like"/>
    <property type="match status" value="1"/>
</dbReference>
<dbReference type="PROSITE" id="PS50109">
    <property type="entry name" value="HIS_KIN"/>
    <property type="match status" value="1"/>
</dbReference>
<protein>
    <recommendedName>
        <fullName evidence="8">Virulence sensor protein BvgS</fullName>
        <ecNumber evidence="2">2.7.13.3</ecNumber>
    </recommendedName>
</protein>
<feature type="transmembrane region" description="Helical" evidence="11">
    <location>
        <begin position="9"/>
        <end position="27"/>
    </location>
</feature>
<dbReference type="SUPFAM" id="SSF55874">
    <property type="entry name" value="ATPase domain of HSP90 chaperone/DNA topoisomerase II/histidine kinase"/>
    <property type="match status" value="1"/>
</dbReference>
<feature type="transmembrane region" description="Helical" evidence="11">
    <location>
        <begin position="47"/>
        <end position="70"/>
    </location>
</feature>
<sequence>MKPFIPKPWHVVGLMAVSTGLVLSFWQDKSVADRLLPHGYCFTWSPTLLSMHVISDAVIGLAYVTIPLTLMHLVRRRGDLPFNWMFLLFALFIVSCGTTHFMEVWTVWRPNYWLSGSVKVVTAAASVLTAFALIRLVPQALGLPSVHHLKEAMAALEDEATRREQMLAEAERLRVAAEAASRAKSDFLATMSHEIRTPMNGILGTADLLVRAPLGERERALAETLLRSSRSLLGILNDILDLSKIEANELHVGAEAFDPRHLLEEVRDLFLSYAGSKGLELTIDIDPGVPHGVIGDPDRVRQVLSNLVSNAVKFASTGTVHLRLTARFGSGEGVSEPPTLRFQVDDPGPGIPPEARERLFQPFRQLDSSIARRHGGTGLGLAISQRLVQLMGGSIDFCSTPGEGTSFWFELPTPLAQAVPVPGPRQEPPELRFAHSGAAPLVPADPLQPLPEVGAPRILVVEDNPVNGLVLEAQLAGLGCACDVATDGEEALRRLEADGYDLVLMDCMLPGLSGYEVCQRWRTIERERGRGRVPIIALTANALASNAEEARAAGMDDFLTKPCTVDKLGRTVRRWLLGEGGNTLRRSKL</sequence>
<dbReference type="CDD" id="cd00082">
    <property type="entry name" value="HisKA"/>
    <property type="match status" value="1"/>
</dbReference>
<keyword evidence="14" id="KW-0418">Kinase</keyword>
<dbReference type="Pfam" id="PF00512">
    <property type="entry name" value="HisKA"/>
    <property type="match status" value="1"/>
</dbReference>
<evidence type="ECO:0000313" key="14">
    <source>
        <dbReference type="EMBL" id="AKJ29187.1"/>
    </source>
</evidence>
<evidence type="ECO:0000256" key="2">
    <source>
        <dbReference type="ARBA" id="ARBA00012438"/>
    </source>
</evidence>
<evidence type="ECO:0000256" key="5">
    <source>
        <dbReference type="ARBA" id="ARBA00023012"/>
    </source>
</evidence>
<dbReference type="InterPro" id="IPR036097">
    <property type="entry name" value="HisK_dim/P_sf"/>
</dbReference>
<dbReference type="PANTHER" id="PTHR45339">
    <property type="entry name" value="HYBRID SIGNAL TRANSDUCTION HISTIDINE KINASE J"/>
    <property type="match status" value="1"/>
</dbReference>
<evidence type="ECO:0000256" key="1">
    <source>
        <dbReference type="ARBA" id="ARBA00000085"/>
    </source>
</evidence>
<evidence type="ECO:0000256" key="10">
    <source>
        <dbReference type="SAM" id="Coils"/>
    </source>
</evidence>
<dbReference type="RefSeq" id="WP_083438248.1">
    <property type="nucleotide sequence ID" value="NZ_CP011371.1"/>
</dbReference>
<evidence type="ECO:0000256" key="7">
    <source>
        <dbReference type="ARBA" id="ARBA00058004"/>
    </source>
</evidence>
<organism evidence="14 15">
    <name type="scientific">Caldimonas brevitalea</name>
    <dbReference type="NCBI Taxonomy" id="413882"/>
    <lineage>
        <taxon>Bacteria</taxon>
        <taxon>Pseudomonadati</taxon>
        <taxon>Pseudomonadota</taxon>
        <taxon>Betaproteobacteria</taxon>
        <taxon>Burkholderiales</taxon>
        <taxon>Sphaerotilaceae</taxon>
        <taxon>Caldimonas</taxon>
    </lineage>
</organism>
<dbReference type="STRING" id="413882.AAW51_2496"/>
<feature type="domain" description="Response regulatory" evidence="13">
    <location>
        <begin position="457"/>
        <end position="576"/>
    </location>
</feature>
<comment type="catalytic activity">
    <reaction evidence="1">
        <text>ATP + protein L-histidine = ADP + protein N-phospho-L-histidine.</text>
        <dbReference type="EC" id="2.7.13.3"/>
    </reaction>
</comment>